<dbReference type="KEGG" id="stab:STABA_v1c00930"/>
<protein>
    <submittedName>
        <fullName evidence="1">Uncharacterized protein</fullName>
    </submittedName>
</protein>
<name>A0A6I6C5Q1_9MOLU</name>
<dbReference type="Proteomes" id="UP000424468">
    <property type="component" value="Chromosome"/>
</dbReference>
<evidence type="ECO:0000313" key="1">
    <source>
        <dbReference type="EMBL" id="QGS51460.1"/>
    </source>
</evidence>
<accession>A0A6I6C5Q1</accession>
<dbReference type="EMBL" id="CP046276">
    <property type="protein sequence ID" value="QGS51460.1"/>
    <property type="molecule type" value="Genomic_DNA"/>
</dbReference>
<dbReference type="AlphaFoldDB" id="A0A6I6C5Q1"/>
<dbReference type="InterPro" id="IPR007880">
    <property type="entry name" value="Spiralin"/>
</dbReference>
<sequence length="846" mass="93971">MKRLFNLLGITTLISSTCTLSIACHPKAMSLNKLINKDLGEIFGDDEIPSLQEIVQAINEKNEGLNLTIDQVEFESEPTTNEAVIKAVYLATTFTGKTQITYNYSQNFIKKDLSTLNGEILNPSNPTQETAVDVAINLIKEKLEVDLQQDIDFIVETDFKPASLETSGKITLSSKSESKKLIANKSATFEITYNENRKDLSTLDNEVLDPANPSLISAIDVVVALIKQKLEVNVQQDIDFTISKEDFKPASSKGNGSLKVVAKEGSQKLIENKSATFSLNYNENRKDLSTIDGANLNLVPEDNSKPSALKAAIDKVKDVLKVDVTENTDFTLDQFNPASLEKSGTLKITAKEESSKLIENKSVTFSLTYAVIKKDLSDIKGDSLILKPIDNSRDNAIKAAVKRISEVLGLETIEGQDFEVNNFSPSKSSNQGELIVKALEKSTKLIANKTAKFDLDYSKEKVDISKIQGEDLKLKPTDNKKEEAINSAIAKIKAVLGVDVQNDVDFTIGGSDYNPATWSQEGSLKVTSKEESDALIGNKTATFSLTYVEKRADLTKIQGENLELSPVDNSKTEAVNEAIKKIKEVLKVDVKENTDFKVDSFNGATPNGKGILKITSINNSQYLVNEKHSTFSTNYVDIRVDLNDLNIPSAEQGKTNGNNEKIDKYDALNIINQKIAEQFKKGQNYLSLDTDVNIEVDASWISVTPKTGSSKIKGDMKKFQYQYKQIYFEMNSLEESDNFVVKGETITIKEADNKDTYKFKLVWKGKDIDQTVGFCGKPSVDSQNSNNEYFQVEYDSNSLDNSDVYSKKYHVIYIKNVKKAFSEPKEFWTILGTFKISVKLVVNEIT</sequence>
<proteinExistence type="predicted"/>
<dbReference type="OrthoDB" id="391377at2"/>
<dbReference type="Pfam" id="PF05215">
    <property type="entry name" value="Spiralin"/>
    <property type="match status" value="6"/>
</dbReference>
<reference evidence="1 2" key="1">
    <citation type="submission" date="2019-11" db="EMBL/GenBank/DDBJ databases">
        <title>Complete genome sequence of Spiroplasma tabanidicola TAUS-1 (DSM 22603).</title>
        <authorList>
            <person name="Huang C.-T."/>
            <person name="Lin Y.-C."/>
            <person name="Kuo C.-H."/>
        </authorList>
    </citation>
    <scope>NUCLEOTIDE SEQUENCE [LARGE SCALE GENOMIC DNA]</scope>
    <source>
        <strain evidence="1 2">TAUS-1</strain>
    </source>
</reference>
<organism evidence="1 2">
    <name type="scientific">Spiroplasma tabanidicola</name>
    <dbReference type="NCBI Taxonomy" id="324079"/>
    <lineage>
        <taxon>Bacteria</taxon>
        <taxon>Bacillati</taxon>
        <taxon>Mycoplasmatota</taxon>
        <taxon>Mollicutes</taxon>
        <taxon>Entomoplasmatales</taxon>
        <taxon>Spiroplasmataceae</taxon>
        <taxon>Spiroplasma</taxon>
    </lineage>
</organism>
<dbReference type="PROSITE" id="PS51257">
    <property type="entry name" value="PROKAR_LIPOPROTEIN"/>
    <property type="match status" value="1"/>
</dbReference>
<gene>
    <name evidence="1" type="ORF">STABA_v1c00930</name>
</gene>
<keyword evidence="2" id="KW-1185">Reference proteome</keyword>
<evidence type="ECO:0000313" key="2">
    <source>
        <dbReference type="Proteomes" id="UP000424468"/>
    </source>
</evidence>
<dbReference type="GO" id="GO:0016020">
    <property type="term" value="C:membrane"/>
    <property type="evidence" value="ECO:0007669"/>
    <property type="project" value="InterPro"/>
</dbReference>
<dbReference type="RefSeq" id="WP_156005441.1">
    <property type="nucleotide sequence ID" value="NZ_CP046276.1"/>
</dbReference>